<feature type="compositionally biased region" description="Basic and acidic residues" evidence="1">
    <location>
        <begin position="305"/>
        <end position="316"/>
    </location>
</feature>
<evidence type="ECO:0000313" key="3">
    <source>
        <dbReference type="Proteomes" id="UP000467841"/>
    </source>
</evidence>
<sequence>MYFSFSQTKLPRALVTLIMFQIQDDPDRLRLALRLTICEYDCRLARNDAVLRCGKGGRDGGDGRFGGRGGRFGGGGGGGRFGGGCGRFVSLRYKLLGGLAVRRKEVKTTGKNEEHHLWKKNESAGSGQQANSVGAQHERLVDRFRDTIQDASGFGQRNYLPVCLQDQMVAHLCLRYRTDLEEYDDGEGEGFRSFVAVESLNRGTESGTEEDRIPNPDHDLSKPKTFKGKLLQAKAVTKTAKAHKRAQQRTLDHTNPKTRNYCKPQSDRGKPAQQQRLQNRTETPTSSQEKTCRSETAASSKNPHPNKEERENEPSRYLHSKNFSQRRPESKAKD</sequence>
<name>A0A6D2JYG7_9BRAS</name>
<dbReference type="EMBL" id="CACVBM020001249">
    <property type="protein sequence ID" value="CAA7041548.1"/>
    <property type="molecule type" value="Genomic_DNA"/>
</dbReference>
<comment type="caution">
    <text evidence="2">The sequence shown here is derived from an EMBL/GenBank/DDBJ whole genome shotgun (WGS) entry which is preliminary data.</text>
</comment>
<feature type="region of interest" description="Disordered" evidence="1">
    <location>
        <begin position="110"/>
        <end position="135"/>
    </location>
</feature>
<evidence type="ECO:0000313" key="2">
    <source>
        <dbReference type="EMBL" id="CAA7041548.1"/>
    </source>
</evidence>
<evidence type="ECO:0000256" key="1">
    <source>
        <dbReference type="SAM" id="MobiDB-lite"/>
    </source>
</evidence>
<keyword evidence="3" id="KW-1185">Reference proteome</keyword>
<feature type="compositionally biased region" description="Polar residues" evidence="1">
    <location>
        <begin position="123"/>
        <end position="134"/>
    </location>
</feature>
<feature type="compositionally biased region" description="Basic and acidic residues" evidence="1">
    <location>
        <begin position="209"/>
        <end position="222"/>
    </location>
</feature>
<feature type="region of interest" description="Disordered" evidence="1">
    <location>
        <begin position="202"/>
        <end position="224"/>
    </location>
</feature>
<accession>A0A6D2JYG7</accession>
<gene>
    <name evidence="2" type="ORF">MERR_LOCUS28783</name>
</gene>
<organism evidence="2 3">
    <name type="scientific">Microthlaspi erraticum</name>
    <dbReference type="NCBI Taxonomy" id="1685480"/>
    <lineage>
        <taxon>Eukaryota</taxon>
        <taxon>Viridiplantae</taxon>
        <taxon>Streptophyta</taxon>
        <taxon>Embryophyta</taxon>
        <taxon>Tracheophyta</taxon>
        <taxon>Spermatophyta</taxon>
        <taxon>Magnoliopsida</taxon>
        <taxon>eudicotyledons</taxon>
        <taxon>Gunneridae</taxon>
        <taxon>Pentapetalae</taxon>
        <taxon>rosids</taxon>
        <taxon>malvids</taxon>
        <taxon>Brassicales</taxon>
        <taxon>Brassicaceae</taxon>
        <taxon>Coluteocarpeae</taxon>
        <taxon>Microthlaspi</taxon>
    </lineage>
</organism>
<proteinExistence type="predicted"/>
<feature type="compositionally biased region" description="Polar residues" evidence="1">
    <location>
        <begin position="272"/>
        <end position="303"/>
    </location>
</feature>
<feature type="compositionally biased region" description="Basic and acidic residues" evidence="1">
    <location>
        <begin position="110"/>
        <end position="122"/>
    </location>
</feature>
<feature type="region of interest" description="Disordered" evidence="1">
    <location>
        <begin position="238"/>
        <end position="334"/>
    </location>
</feature>
<dbReference type="AlphaFoldDB" id="A0A6D2JYG7"/>
<reference evidence="2" key="1">
    <citation type="submission" date="2020-01" db="EMBL/GenBank/DDBJ databases">
        <authorList>
            <person name="Mishra B."/>
        </authorList>
    </citation>
    <scope>NUCLEOTIDE SEQUENCE [LARGE SCALE GENOMIC DNA]</scope>
</reference>
<dbReference type="Proteomes" id="UP000467841">
    <property type="component" value="Unassembled WGS sequence"/>
</dbReference>
<protein>
    <submittedName>
        <fullName evidence="2">Uncharacterized protein</fullName>
    </submittedName>
</protein>